<dbReference type="GO" id="GO:0007193">
    <property type="term" value="P:adenylate cyclase-inhibiting G protein-coupled receptor signaling pathway"/>
    <property type="evidence" value="ECO:0007669"/>
    <property type="project" value="Ensembl"/>
</dbReference>
<name>A0A8B9C984_9AVES</name>
<evidence type="ECO:0000256" key="3">
    <source>
        <dbReference type="ARBA" id="ARBA00022475"/>
    </source>
</evidence>
<evidence type="ECO:0000256" key="5">
    <source>
        <dbReference type="ARBA" id="ARBA00022553"/>
    </source>
</evidence>
<dbReference type="GO" id="GO:0010759">
    <property type="term" value="P:positive regulation of macrophage chemotaxis"/>
    <property type="evidence" value="ECO:0007669"/>
    <property type="project" value="Ensembl"/>
</dbReference>
<dbReference type="Pfam" id="PF00001">
    <property type="entry name" value="7tm_1"/>
    <property type="match status" value="2"/>
</dbReference>
<evidence type="ECO:0000256" key="8">
    <source>
        <dbReference type="ARBA" id="ARBA00022989"/>
    </source>
</evidence>
<comment type="subunit">
    <text evidence="17">Interacts with VGF-derived peptide TLQP-21.</text>
</comment>
<sequence>MPLYPARSVLFPQRYFSTDLKKKMGSMNCLLICFLFYNYRMPPLLINSSSHEQAAVHYAPETIGSLAIFILVFIIGIPGNGLVIWVAGLKMKRSVNIVWFLNLAVADFVCCLSLPFYIVHLSLHEHWPYGWFLCKIIPSIIIFTMFASVFLLMAISIDRCLLVMKPVWCQNHRTVKFISLVCSGIWILALIFCCPVFHYREIVNKDGKTECGYNFGDNEMLDYMDDIDPITKLLEENSTLVPTIMYASTIFTHQPADNYPDFQAKSITNKDATTAAHHLYASVDVHSLLTSTAYPDIRLLESGSDLPNTNLSVPSNADLHLNLLDLPDVLLDFYSDYRGNDSLGNFDVDHYPVPFALMIITRAVFGFMVPFVVMTVCYALIAFRMCASQFHKPQGKMLRTITLVVAAFFICWVPYHVVGILFLVATPGTGLKLLILWDHISTALAYANSCINPLLYVFVGRDFRAKAQQTVQGVLEGAFTDEPTHSTPFSFAKSKTSTDKDVSSTV</sequence>
<gene>
    <name evidence="21" type="primary">C3AR1</name>
</gene>
<keyword evidence="9 18" id="KW-0297">G-protein coupled receptor</keyword>
<evidence type="ECO:0000256" key="1">
    <source>
        <dbReference type="ARBA" id="ARBA00004651"/>
    </source>
</evidence>
<keyword evidence="4" id="KW-0145">Chemotaxis</keyword>
<feature type="transmembrane region" description="Helical" evidence="19">
    <location>
        <begin position="24"/>
        <end position="42"/>
    </location>
</feature>
<evidence type="ECO:0000256" key="2">
    <source>
        <dbReference type="ARBA" id="ARBA00022343"/>
    </source>
</evidence>
<dbReference type="PANTHER" id="PTHR24225:SF28">
    <property type="entry name" value="C3A ANAPHYLATOXIN CHEMOTACTIC RECEPTOR"/>
    <property type="match status" value="1"/>
</dbReference>
<accession>A0A8B9C984</accession>
<feature type="transmembrane region" description="Helical" evidence="19">
    <location>
        <begin position="401"/>
        <end position="424"/>
    </location>
</feature>
<keyword evidence="6" id="KW-0765">Sulfation</keyword>
<keyword evidence="8 19" id="KW-1133">Transmembrane helix</keyword>
<organism evidence="21 22">
    <name type="scientific">Anser brachyrhynchus</name>
    <name type="common">Pink-footed goose</name>
    <dbReference type="NCBI Taxonomy" id="132585"/>
    <lineage>
        <taxon>Eukaryota</taxon>
        <taxon>Metazoa</taxon>
        <taxon>Chordata</taxon>
        <taxon>Craniata</taxon>
        <taxon>Vertebrata</taxon>
        <taxon>Euteleostomi</taxon>
        <taxon>Archelosauria</taxon>
        <taxon>Archosauria</taxon>
        <taxon>Dinosauria</taxon>
        <taxon>Saurischia</taxon>
        <taxon>Theropoda</taxon>
        <taxon>Coelurosauria</taxon>
        <taxon>Aves</taxon>
        <taxon>Neognathae</taxon>
        <taxon>Galloanserae</taxon>
        <taxon>Anseriformes</taxon>
        <taxon>Anatidae</taxon>
        <taxon>Anserinae</taxon>
        <taxon>Anser</taxon>
    </lineage>
</organism>
<dbReference type="GO" id="GO:0004876">
    <property type="term" value="F:complement component C3a receptor activity"/>
    <property type="evidence" value="ECO:0007669"/>
    <property type="project" value="Ensembl"/>
</dbReference>
<keyword evidence="10 19" id="KW-0472">Membrane</keyword>
<comment type="subcellular location">
    <subcellularLocation>
        <location evidence="1">Cell membrane</location>
        <topology evidence="1">Multi-pass membrane protein</topology>
    </subcellularLocation>
</comment>
<keyword evidence="3" id="KW-1003">Cell membrane</keyword>
<keyword evidence="5" id="KW-0597">Phosphoprotein</keyword>
<dbReference type="Proteomes" id="UP000694426">
    <property type="component" value="Unplaced"/>
</dbReference>
<evidence type="ECO:0000256" key="13">
    <source>
        <dbReference type="ARBA" id="ARBA00023180"/>
    </source>
</evidence>
<dbReference type="InterPro" id="IPR000276">
    <property type="entry name" value="GPCR_Rhodpsn"/>
</dbReference>
<dbReference type="GO" id="GO:0045766">
    <property type="term" value="P:positive regulation of angiogenesis"/>
    <property type="evidence" value="ECO:0007669"/>
    <property type="project" value="Ensembl"/>
</dbReference>
<feature type="domain" description="G-protein coupled receptors family 1 profile" evidence="20">
    <location>
        <begin position="79"/>
        <end position="456"/>
    </location>
</feature>
<evidence type="ECO:0000256" key="7">
    <source>
        <dbReference type="ARBA" id="ARBA00022692"/>
    </source>
</evidence>
<evidence type="ECO:0000256" key="12">
    <source>
        <dbReference type="ARBA" id="ARBA00023170"/>
    </source>
</evidence>
<dbReference type="InterPro" id="IPR000826">
    <property type="entry name" value="Formyl_rcpt-rel"/>
</dbReference>
<feature type="transmembrane region" description="Helical" evidence="19">
    <location>
        <begin position="62"/>
        <end position="85"/>
    </location>
</feature>
<keyword evidence="11" id="KW-1015">Disulfide bond</keyword>
<feature type="transmembrane region" description="Helical" evidence="19">
    <location>
        <begin position="355"/>
        <end position="381"/>
    </location>
</feature>
<evidence type="ECO:0000256" key="15">
    <source>
        <dbReference type="ARBA" id="ARBA00025640"/>
    </source>
</evidence>
<comment type="similarity">
    <text evidence="18">Belongs to the G-protein coupled receptor 1 family.</text>
</comment>
<dbReference type="PRINTS" id="PR01104">
    <property type="entry name" value="ANPHYLATOXNR"/>
</dbReference>
<comment type="function">
    <text evidence="15">Receptor for the chemotactic and inflammatory peptide anaphylatoxin C3a. This receptor stimulates chemotaxis, granule enzyme release and superoxide anion production.</text>
</comment>
<keyword evidence="12 18" id="KW-0675">Receptor</keyword>
<dbReference type="GO" id="GO:0006954">
    <property type="term" value="P:inflammatory response"/>
    <property type="evidence" value="ECO:0007669"/>
    <property type="project" value="TreeGrafter"/>
</dbReference>
<evidence type="ECO:0000256" key="19">
    <source>
        <dbReference type="SAM" id="Phobius"/>
    </source>
</evidence>
<dbReference type="GO" id="GO:0004930">
    <property type="term" value="F:G protein-coupled receptor activity"/>
    <property type="evidence" value="ECO:0007669"/>
    <property type="project" value="UniProtKB-KW"/>
</dbReference>
<evidence type="ECO:0000313" key="21">
    <source>
        <dbReference type="Ensembl" id="ENSABRP00000015415.1"/>
    </source>
</evidence>
<evidence type="ECO:0000259" key="20">
    <source>
        <dbReference type="PROSITE" id="PS50262"/>
    </source>
</evidence>
<evidence type="ECO:0000256" key="11">
    <source>
        <dbReference type="ARBA" id="ARBA00023157"/>
    </source>
</evidence>
<dbReference type="PRINTS" id="PR00237">
    <property type="entry name" value="GPCRRHODOPSN"/>
</dbReference>
<keyword evidence="22" id="KW-1185">Reference proteome</keyword>
<dbReference type="GO" id="GO:0019722">
    <property type="term" value="P:calcium-mediated signaling"/>
    <property type="evidence" value="ECO:0007669"/>
    <property type="project" value="Ensembl"/>
</dbReference>
<evidence type="ECO:0000256" key="10">
    <source>
        <dbReference type="ARBA" id="ARBA00023136"/>
    </source>
</evidence>
<dbReference type="Gene3D" id="1.20.1070.10">
    <property type="entry name" value="Rhodopsin 7-helix transmembrane proteins"/>
    <property type="match status" value="2"/>
</dbReference>
<dbReference type="PROSITE" id="PS50262">
    <property type="entry name" value="G_PROTEIN_RECEP_F1_2"/>
    <property type="match status" value="1"/>
</dbReference>
<dbReference type="GeneTree" id="ENSGT01140000282544"/>
<keyword evidence="13" id="KW-0325">Glycoprotein</keyword>
<feature type="transmembrane region" description="Helical" evidence="19">
    <location>
        <begin position="436"/>
        <end position="459"/>
    </location>
</feature>
<dbReference type="GO" id="GO:0007204">
    <property type="term" value="P:positive regulation of cytosolic calcium ion concentration"/>
    <property type="evidence" value="ECO:0007669"/>
    <property type="project" value="TreeGrafter"/>
</dbReference>
<keyword evidence="14 18" id="KW-0807">Transducer</keyword>
<evidence type="ECO:0000256" key="9">
    <source>
        <dbReference type="ARBA" id="ARBA00023040"/>
    </source>
</evidence>
<dbReference type="FunFam" id="1.20.1070.10:FF:000269">
    <property type="entry name" value="C3a anaphylatoxin chemotactic receptor"/>
    <property type="match status" value="1"/>
</dbReference>
<evidence type="ECO:0000256" key="17">
    <source>
        <dbReference type="ARBA" id="ARBA00025827"/>
    </source>
</evidence>
<dbReference type="GO" id="GO:0006935">
    <property type="term" value="P:chemotaxis"/>
    <property type="evidence" value="ECO:0007669"/>
    <property type="project" value="UniProtKB-KW"/>
</dbReference>
<keyword evidence="7 18" id="KW-0812">Transmembrane</keyword>
<evidence type="ECO:0000256" key="18">
    <source>
        <dbReference type="RuleBase" id="RU000688"/>
    </source>
</evidence>
<evidence type="ECO:0000256" key="6">
    <source>
        <dbReference type="ARBA" id="ARBA00022641"/>
    </source>
</evidence>
<evidence type="ECO:0000256" key="14">
    <source>
        <dbReference type="ARBA" id="ARBA00023224"/>
    </source>
</evidence>
<dbReference type="InterPro" id="IPR017452">
    <property type="entry name" value="GPCR_Rhodpsn_7TM"/>
</dbReference>
<dbReference type="InterPro" id="IPR002234">
    <property type="entry name" value="Anphylx_rcpt_C3a/C5a1-2"/>
</dbReference>
<reference evidence="21" key="1">
    <citation type="submission" date="2025-08" db="UniProtKB">
        <authorList>
            <consortium name="Ensembl"/>
        </authorList>
    </citation>
    <scope>IDENTIFICATION</scope>
</reference>
<feature type="transmembrane region" description="Helical" evidence="19">
    <location>
        <begin position="177"/>
        <end position="199"/>
    </location>
</feature>
<feature type="transmembrane region" description="Helical" evidence="19">
    <location>
        <begin position="97"/>
        <end position="118"/>
    </location>
</feature>
<dbReference type="InterPro" id="IPR001644">
    <property type="entry name" value="Anaphtx_C3AR1"/>
</dbReference>
<dbReference type="Ensembl" id="ENSABRT00000021966.1">
    <property type="protein sequence ID" value="ENSABRP00000015415.1"/>
    <property type="gene ID" value="ENSABRG00000013555.1"/>
</dbReference>
<evidence type="ECO:0000256" key="16">
    <source>
        <dbReference type="ARBA" id="ARBA00025736"/>
    </source>
</evidence>
<dbReference type="PRINTS" id="PR01060">
    <property type="entry name" value="C3ANPHYLTXNR"/>
</dbReference>
<dbReference type="GO" id="GO:0010575">
    <property type="term" value="P:positive regulation of vascular endothelial growth factor production"/>
    <property type="evidence" value="ECO:0007669"/>
    <property type="project" value="Ensembl"/>
</dbReference>
<comment type="similarity">
    <text evidence="16">Belongs to the chemokine-like receptor (CMKLR) family.</text>
</comment>
<protein>
    <recommendedName>
        <fullName evidence="2">C3a anaphylatoxin chemotactic receptor</fullName>
    </recommendedName>
</protein>
<proteinExistence type="inferred from homology"/>
<evidence type="ECO:0000256" key="4">
    <source>
        <dbReference type="ARBA" id="ARBA00022500"/>
    </source>
</evidence>
<reference evidence="21" key="2">
    <citation type="submission" date="2025-09" db="UniProtKB">
        <authorList>
            <consortium name="Ensembl"/>
        </authorList>
    </citation>
    <scope>IDENTIFICATION</scope>
</reference>
<dbReference type="GO" id="GO:0090023">
    <property type="term" value="P:positive regulation of neutrophil chemotaxis"/>
    <property type="evidence" value="ECO:0007669"/>
    <property type="project" value="Ensembl"/>
</dbReference>
<feature type="transmembrane region" description="Helical" evidence="19">
    <location>
        <begin position="130"/>
        <end position="157"/>
    </location>
</feature>
<dbReference type="GO" id="GO:0005886">
    <property type="term" value="C:plasma membrane"/>
    <property type="evidence" value="ECO:0007669"/>
    <property type="project" value="UniProtKB-SubCell"/>
</dbReference>
<dbReference type="GO" id="GO:0007200">
    <property type="term" value="P:phospholipase C-activating G protein-coupled receptor signaling pathway"/>
    <property type="evidence" value="ECO:0007669"/>
    <property type="project" value="TreeGrafter"/>
</dbReference>
<dbReference type="GO" id="GO:0004878">
    <property type="term" value="F:complement component C5a receptor activity"/>
    <property type="evidence" value="ECO:0007669"/>
    <property type="project" value="TreeGrafter"/>
</dbReference>
<dbReference type="SUPFAM" id="SSF81321">
    <property type="entry name" value="Family A G protein-coupled receptor-like"/>
    <property type="match status" value="1"/>
</dbReference>
<evidence type="ECO:0000313" key="22">
    <source>
        <dbReference type="Proteomes" id="UP000694426"/>
    </source>
</evidence>
<dbReference type="PANTHER" id="PTHR24225">
    <property type="entry name" value="CHEMOTACTIC RECEPTOR"/>
    <property type="match status" value="1"/>
</dbReference>
<dbReference type="PROSITE" id="PS00237">
    <property type="entry name" value="G_PROTEIN_RECEP_F1_1"/>
    <property type="match status" value="1"/>
</dbReference>
<dbReference type="AlphaFoldDB" id="A0A8B9C984"/>